<feature type="region of interest" description="Disordered" evidence="1">
    <location>
        <begin position="40"/>
        <end position="79"/>
    </location>
</feature>
<protein>
    <submittedName>
        <fullName evidence="2">Uncharacterized protein</fullName>
    </submittedName>
</protein>
<feature type="compositionally biased region" description="Polar residues" evidence="1">
    <location>
        <begin position="53"/>
        <end position="65"/>
    </location>
</feature>
<accession>A0AAW0GHR1</accession>
<keyword evidence="3" id="KW-1185">Reference proteome</keyword>
<reference evidence="2 3" key="1">
    <citation type="submission" date="2022-09" db="EMBL/GenBank/DDBJ databases">
        <authorList>
            <person name="Palmer J.M."/>
        </authorList>
    </citation>
    <scope>NUCLEOTIDE SEQUENCE [LARGE SCALE GENOMIC DNA]</scope>
    <source>
        <strain evidence="2 3">DSM 7382</strain>
    </source>
</reference>
<dbReference type="EMBL" id="JASBNA010000007">
    <property type="protein sequence ID" value="KAK7689778.1"/>
    <property type="molecule type" value="Genomic_DNA"/>
</dbReference>
<feature type="compositionally biased region" description="Gly residues" evidence="1">
    <location>
        <begin position="40"/>
        <end position="49"/>
    </location>
</feature>
<proteinExistence type="predicted"/>
<gene>
    <name evidence="2" type="ORF">QCA50_006417</name>
</gene>
<dbReference type="Proteomes" id="UP001385951">
    <property type="component" value="Unassembled WGS sequence"/>
</dbReference>
<organism evidence="2 3">
    <name type="scientific">Cerrena zonata</name>
    <dbReference type="NCBI Taxonomy" id="2478898"/>
    <lineage>
        <taxon>Eukaryota</taxon>
        <taxon>Fungi</taxon>
        <taxon>Dikarya</taxon>
        <taxon>Basidiomycota</taxon>
        <taxon>Agaricomycotina</taxon>
        <taxon>Agaricomycetes</taxon>
        <taxon>Polyporales</taxon>
        <taxon>Cerrenaceae</taxon>
        <taxon>Cerrena</taxon>
    </lineage>
</organism>
<name>A0AAW0GHR1_9APHY</name>
<feature type="compositionally biased region" description="Basic and acidic residues" evidence="1">
    <location>
        <begin position="67"/>
        <end position="79"/>
    </location>
</feature>
<evidence type="ECO:0000313" key="2">
    <source>
        <dbReference type="EMBL" id="KAK7689778.1"/>
    </source>
</evidence>
<sequence length="128" mass="14072">MWQLQTRIAKKEDRDHICATGAENNNNILQGKRIRIGFGFGTRNGGRGPSGDWTEQVTQQESQVPRNGKEGGETGLRNDRRIIIRHHHPDSLSGSRKLCFPPPLSLSITHITLNSSDVSDGTVVCVGS</sequence>
<dbReference type="AlphaFoldDB" id="A0AAW0GHR1"/>
<evidence type="ECO:0000256" key="1">
    <source>
        <dbReference type="SAM" id="MobiDB-lite"/>
    </source>
</evidence>
<evidence type="ECO:0000313" key="3">
    <source>
        <dbReference type="Proteomes" id="UP001385951"/>
    </source>
</evidence>
<comment type="caution">
    <text evidence="2">The sequence shown here is derived from an EMBL/GenBank/DDBJ whole genome shotgun (WGS) entry which is preliminary data.</text>
</comment>